<proteinExistence type="predicted"/>
<dbReference type="EMBL" id="UPHP01000055">
    <property type="protein sequence ID" value="VBA38183.1"/>
    <property type="molecule type" value="Genomic_DNA"/>
</dbReference>
<protein>
    <submittedName>
        <fullName evidence="1">Uncharacterized protein</fullName>
    </submittedName>
</protein>
<name>A0A498Q0U7_9MYCO</name>
<evidence type="ECO:0000313" key="2">
    <source>
        <dbReference type="Proteomes" id="UP000273307"/>
    </source>
</evidence>
<reference evidence="1 2" key="1">
    <citation type="submission" date="2018-09" db="EMBL/GenBank/DDBJ databases">
        <authorList>
            <person name="Tagini F."/>
        </authorList>
    </citation>
    <scope>NUCLEOTIDE SEQUENCE [LARGE SCALE GENOMIC DNA]</scope>
    <source>
        <strain evidence="1 2">MK136</strain>
    </source>
</reference>
<dbReference type="Proteomes" id="UP000273307">
    <property type="component" value="Unassembled WGS sequence"/>
</dbReference>
<organism evidence="1 2">
    <name type="scientific">Mycobacterium attenuatum</name>
    <dbReference type="NCBI Taxonomy" id="2341086"/>
    <lineage>
        <taxon>Bacteria</taxon>
        <taxon>Bacillati</taxon>
        <taxon>Actinomycetota</taxon>
        <taxon>Actinomycetes</taxon>
        <taxon>Mycobacteriales</taxon>
        <taxon>Mycobacteriaceae</taxon>
        <taxon>Mycobacterium</taxon>
    </lineage>
</organism>
<dbReference type="AlphaFoldDB" id="A0A498Q0U7"/>
<sequence>MSREEPRYRYRSERQHHIGDALEALAVRGFISEWRLVFAHPSGRKQGEIDRGASPLAWWYITDGTRQRHQTREVEQSIGRRCRQNGIDWSPVPPPGGIAAAQPVRGLLAKRASQGHDVLAYTAIVEHLRGAGIDVPPVGGYPVELTCCACVGARKRYPLKR</sequence>
<keyword evidence="2" id="KW-1185">Reference proteome</keyword>
<gene>
    <name evidence="1" type="ORF">LAUMK136_02303</name>
</gene>
<accession>A0A498Q0U7</accession>
<evidence type="ECO:0000313" key="1">
    <source>
        <dbReference type="EMBL" id="VBA38183.1"/>
    </source>
</evidence>